<proteinExistence type="predicted"/>
<dbReference type="EMBL" id="JBEPEK010000279">
    <property type="protein sequence ID" value="MER7183847.1"/>
    <property type="molecule type" value="Genomic_DNA"/>
</dbReference>
<sequence>MIPSSNWCAADAGLAGAVGVADGAGGDALADALADRVGAGRSLASTVGLGPAGLVVVLPPPSAYAPTGTAARAA</sequence>
<name>A0ABV1X4A5_9ACTN</name>
<dbReference type="Proteomes" id="UP001474181">
    <property type="component" value="Unassembled WGS sequence"/>
</dbReference>
<protein>
    <submittedName>
        <fullName evidence="1">Uncharacterized protein</fullName>
    </submittedName>
</protein>
<feature type="non-terminal residue" evidence="1">
    <location>
        <position position="74"/>
    </location>
</feature>
<keyword evidence="2" id="KW-1185">Reference proteome</keyword>
<evidence type="ECO:0000313" key="2">
    <source>
        <dbReference type="Proteomes" id="UP001474181"/>
    </source>
</evidence>
<accession>A0ABV1X4A5</accession>
<evidence type="ECO:0000313" key="1">
    <source>
        <dbReference type="EMBL" id="MER7183847.1"/>
    </source>
</evidence>
<dbReference type="RefSeq" id="WP_350785499.1">
    <property type="nucleotide sequence ID" value="NZ_JBEPEK010000279.1"/>
</dbReference>
<organism evidence="1 2">
    <name type="scientific">Streptomyces hyaluromycini</name>
    <dbReference type="NCBI Taxonomy" id="1377993"/>
    <lineage>
        <taxon>Bacteria</taxon>
        <taxon>Bacillati</taxon>
        <taxon>Actinomycetota</taxon>
        <taxon>Actinomycetes</taxon>
        <taxon>Kitasatosporales</taxon>
        <taxon>Streptomycetaceae</taxon>
        <taxon>Streptomyces</taxon>
    </lineage>
</organism>
<comment type="caution">
    <text evidence="1">The sequence shown here is derived from an EMBL/GenBank/DDBJ whole genome shotgun (WGS) entry which is preliminary data.</text>
</comment>
<reference evidence="1 2" key="1">
    <citation type="submission" date="2024-06" db="EMBL/GenBank/DDBJ databases">
        <title>The Natural Products Discovery Center: Release of the First 8490 Sequenced Strains for Exploring Actinobacteria Biosynthetic Diversity.</title>
        <authorList>
            <person name="Kalkreuter E."/>
            <person name="Kautsar S.A."/>
            <person name="Yang D."/>
            <person name="Bader C.D."/>
            <person name="Teijaro C.N."/>
            <person name="Fluegel L."/>
            <person name="Davis C.M."/>
            <person name="Simpson J.R."/>
            <person name="Lauterbach L."/>
            <person name="Steele A.D."/>
            <person name="Gui C."/>
            <person name="Meng S."/>
            <person name="Li G."/>
            <person name="Viehrig K."/>
            <person name="Ye F."/>
            <person name="Su P."/>
            <person name="Kiefer A.F."/>
            <person name="Nichols A."/>
            <person name="Cepeda A.J."/>
            <person name="Yan W."/>
            <person name="Fan B."/>
            <person name="Jiang Y."/>
            <person name="Adhikari A."/>
            <person name="Zheng C.-J."/>
            <person name="Schuster L."/>
            <person name="Cowan T.M."/>
            <person name="Smanski M.J."/>
            <person name="Chevrette M.G."/>
            <person name="De Carvalho L.P.S."/>
            <person name="Shen B."/>
        </authorList>
    </citation>
    <scope>NUCLEOTIDE SEQUENCE [LARGE SCALE GENOMIC DNA]</scope>
    <source>
        <strain evidence="1 2">NPDC000234</strain>
    </source>
</reference>
<gene>
    <name evidence="1" type="ORF">ABT404_30975</name>
</gene>